<evidence type="ECO:0000313" key="12">
    <source>
        <dbReference type="EMBL" id="CAD7637996.1"/>
    </source>
</evidence>
<dbReference type="Pfam" id="PF08234">
    <property type="entry name" value="Spindle_Spc25"/>
    <property type="match status" value="1"/>
</dbReference>
<evidence type="ECO:0000256" key="7">
    <source>
        <dbReference type="ARBA" id="ARBA00023306"/>
    </source>
</evidence>
<keyword evidence="9" id="KW-0539">Nucleus</keyword>
<keyword evidence="9" id="KW-0995">Kinetochore</keyword>
<evidence type="ECO:0000313" key="13">
    <source>
        <dbReference type="Proteomes" id="UP000728032"/>
    </source>
</evidence>
<dbReference type="EMBL" id="CAJPVJ010000163">
    <property type="protein sequence ID" value="CAG2161545.1"/>
    <property type="molecule type" value="Genomic_DNA"/>
</dbReference>
<dbReference type="AlphaFoldDB" id="A0A7R9LCX5"/>
<comment type="subcellular location">
    <subcellularLocation>
        <location evidence="1">Chromosome</location>
        <location evidence="1">Centromere</location>
    </subcellularLocation>
    <subcellularLocation>
        <location evidence="9">Nucleus</location>
    </subcellularLocation>
    <subcellularLocation>
        <location evidence="9">Chromosome</location>
        <location evidence="9">Centromere</location>
        <location evidence="9">Kinetochore</location>
    </subcellularLocation>
</comment>
<keyword evidence="13" id="KW-1185">Reference proteome</keyword>
<dbReference type="EMBL" id="OC914988">
    <property type="protein sequence ID" value="CAD7637996.1"/>
    <property type="molecule type" value="Genomic_DNA"/>
</dbReference>
<evidence type="ECO:0000256" key="1">
    <source>
        <dbReference type="ARBA" id="ARBA00004584"/>
    </source>
</evidence>
<feature type="domain" description="Chromosome segregation protein Spc25 C-terminal" evidence="11">
    <location>
        <begin position="125"/>
        <end position="198"/>
    </location>
</feature>
<protein>
    <recommendedName>
        <fullName evidence="9">Kinetochore protein SPC25</fullName>
    </recommendedName>
</protein>
<keyword evidence="4 9" id="KW-0132">Cell division</keyword>
<keyword evidence="5 9" id="KW-0498">Mitosis</keyword>
<dbReference type="Gene3D" id="3.30.457.50">
    <property type="entry name" value="Chromosome segregation protein Spc25"/>
    <property type="match status" value="1"/>
</dbReference>
<dbReference type="Proteomes" id="UP000728032">
    <property type="component" value="Unassembled WGS sequence"/>
</dbReference>
<evidence type="ECO:0000256" key="4">
    <source>
        <dbReference type="ARBA" id="ARBA00022618"/>
    </source>
</evidence>
<comment type="similarity">
    <text evidence="2 9">Belongs to the SPC25 family.</text>
</comment>
<proteinExistence type="inferred from homology"/>
<evidence type="ECO:0000256" key="10">
    <source>
        <dbReference type="SAM" id="Coils"/>
    </source>
</evidence>
<evidence type="ECO:0000259" key="11">
    <source>
        <dbReference type="Pfam" id="PF08234"/>
    </source>
</evidence>
<comment type="subunit">
    <text evidence="9">Component of the NDC80 complex.</text>
</comment>
<dbReference type="OrthoDB" id="6509125at2759"/>
<dbReference type="GO" id="GO:0007059">
    <property type="term" value="P:chromosome segregation"/>
    <property type="evidence" value="ECO:0007669"/>
    <property type="project" value="InterPro"/>
</dbReference>
<evidence type="ECO:0000256" key="3">
    <source>
        <dbReference type="ARBA" id="ARBA00022454"/>
    </source>
</evidence>
<evidence type="ECO:0000256" key="2">
    <source>
        <dbReference type="ARBA" id="ARBA00006379"/>
    </source>
</evidence>
<dbReference type="CDD" id="cd23784">
    <property type="entry name" value="RWD_Spc25"/>
    <property type="match status" value="1"/>
</dbReference>
<dbReference type="GO" id="GO:0005634">
    <property type="term" value="C:nucleus"/>
    <property type="evidence" value="ECO:0007669"/>
    <property type="project" value="UniProtKB-SubCell"/>
</dbReference>
<gene>
    <name evidence="12" type="ORF">ONB1V03_LOCUS1150</name>
</gene>
<name>A0A7R9LCX5_9ACAR</name>
<keyword evidence="3 9" id="KW-0158">Chromosome</keyword>
<reference evidence="12" key="1">
    <citation type="submission" date="2020-11" db="EMBL/GenBank/DDBJ databases">
        <authorList>
            <person name="Tran Van P."/>
        </authorList>
    </citation>
    <scope>NUCLEOTIDE SEQUENCE</scope>
</reference>
<keyword evidence="8 9" id="KW-0137">Centromere</keyword>
<evidence type="ECO:0000256" key="6">
    <source>
        <dbReference type="ARBA" id="ARBA00023054"/>
    </source>
</evidence>
<organism evidence="12">
    <name type="scientific">Oppiella nova</name>
    <dbReference type="NCBI Taxonomy" id="334625"/>
    <lineage>
        <taxon>Eukaryota</taxon>
        <taxon>Metazoa</taxon>
        <taxon>Ecdysozoa</taxon>
        <taxon>Arthropoda</taxon>
        <taxon>Chelicerata</taxon>
        <taxon>Arachnida</taxon>
        <taxon>Acari</taxon>
        <taxon>Acariformes</taxon>
        <taxon>Sarcoptiformes</taxon>
        <taxon>Oribatida</taxon>
        <taxon>Brachypylina</taxon>
        <taxon>Oppioidea</taxon>
        <taxon>Oppiidae</taxon>
        <taxon>Oppiella</taxon>
    </lineage>
</organism>
<evidence type="ECO:0000256" key="8">
    <source>
        <dbReference type="ARBA" id="ARBA00023328"/>
    </source>
</evidence>
<dbReference type="GO" id="GO:0051301">
    <property type="term" value="P:cell division"/>
    <property type="evidence" value="ECO:0007669"/>
    <property type="project" value="UniProtKB-UniRule"/>
</dbReference>
<keyword evidence="7 9" id="KW-0131">Cell cycle</keyword>
<evidence type="ECO:0000256" key="9">
    <source>
        <dbReference type="RuleBase" id="RU367150"/>
    </source>
</evidence>
<evidence type="ECO:0000256" key="5">
    <source>
        <dbReference type="ARBA" id="ARBA00022776"/>
    </source>
</evidence>
<comment type="function">
    <text evidence="9">Acts as a component of the essential kinetochore-associated NDC80 complex, which is required for chromosome segregation and spindle checkpoint activity.</text>
</comment>
<keyword evidence="6 10" id="KW-0175">Coiled coil</keyword>
<sequence>MSCEMSRDLNKLWTQLSDTLNGIKDMDDVSVKGMSDGFETAKKELNGSVKEWKRCAKDKQRVAVEIESVQKAIMKAKANIEKAERKSSDVHKYIEKLSKKNDENKENVENVMNVWNAIGLRIEKREDVFTVRFNKISETDPNKWFTVKVNAEDKRIKVVECDPKDSLDTKLIEDEFNSRSDDSKPDLRHLIAFMRSALKKRHSK</sequence>
<accession>A0A7R9LCX5</accession>
<dbReference type="InterPro" id="IPR013255">
    <property type="entry name" value="Spc25_C"/>
</dbReference>
<feature type="coiled-coil region" evidence="10">
    <location>
        <begin position="66"/>
        <end position="114"/>
    </location>
</feature>
<dbReference type="GO" id="GO:0031262">
    <property type="term" value="C:Ndc80 complex"/>
    <property type="evidence" value="ECO:0007669"/>
    <property type="project" value="InterPro"/>
</dbReference>